<dbReference type="OrthoDB" id="7572875at2"/>
<organism evidence="1 2">
    <name type="scientific">Sphingomonas ginkgonis</name>
    <dbReference type="NCBI Taxonomy" id="2315330"/>
    <lineage>
        <taxon>Bacteria</taxon>
        <taxon>Pseudomonadati</taxon>
        <taxon>Pseudomonadota</taxon>
        <taxon>Alphaproteobacteria</taxon>
        <taxon>Sphingomonadales</taxon>
        <taxon>Sphingomonadaceae</taxon>
        <taxon>Sphingomonas</taxon>
    </lineage>
</organism>
<keyword evidence="2" id="KW-1185">Reference proteome</keyword>
<evidence type="ECO:0000313" key="2">
    <source>
        <dbReference type="Proteomes" id="UP000274661"/>
    </source>
</evidence>
<accession>A0A3R9YL66</accession>
<dbReference type="EMBL" id="RWJF01000001">
    <property type="protein sequence ID" value="RST30285.1"/>
    <property type="molecule type" value="Genomic_DNA"/>
</dbReference>
<dbReference type="AlphaFoldDB" id="A0A3R9YL66"/>
<sequence>MAVPPTLAATTEPLALTGTAGWNVGRLRLGASEGRVRRSTGETRLFDTFVARRGTAEFDLAGPELSRSFAGRCGSGERETDLGVAVLPDRRFVYACQFAAIGEQPDGTLRLGEVAHGGGPLAGRTRAGDVALGATRLDIRPVHRFAGGGLPTGAPLGYSFERNGQPVGAVDLNGTSRTIHAPRQRGPERDAVLLAGLALAVMLEPAD</sequence>
<name>A0A3R9YL66_9SPHN</name>
<reference evidence="1 2" key="1">
    <citation type="submission" date="2018-12" db="EMBL/GenBank/DDBJ databases">
        <title>Sphingomonas sp. HMF7854 Genome sequencing and assembly.</title>
        <authorList>
            <person name="Cha I."/>
            <person name="Kang H."/>
            <person name="Kim H."/>
            <person name="Kang J."/>
            <person name="Joh K."/>
        </authorList>
    </citation>
    <scope>NUCLEOTIDE SEQUENCE [LARGE SCALE GENOMIC DNA]</scope>
    <source>
        <strain evidence="1 2">HMF7854</strain>
    </source>
</reference>
<evidence type="ECO:0000313" key="1">
    <source>
        <dbReference type="EMBL" id="RST30285.1"/>
    </source>
</evidence>
<gene>
    <name evidence="1" type="ORF">HMF7854_05205</name>
</gene>
<comment type="caution">
    <text evidence="1">The sequence shown here is derived from an EMBL/GenBank/DDBJ whole genome shotgun (WGS) entry which is preliminary data.</text>
</comment>
<dbReference type="Proteomes" id="UP000274661">
    <property type="component" value="Unassembled WGS sequence"/>
</dbReference>
<proteinExistence type="predicted"/>
<protein>
    <submittedName>
        <fullName evidence="1">Uncharacterized protein</fullName>
    </submittedName>
</protein>